<dbReference type="Proteomes" id="UP000034103">
    <property type="component" value="Chromosome"/>
</dbReference>
<sequence>MANGANFLENFPIKMRGELFRPPLKSLPPSIAEGILRIFN</sequence>
<name>A0A0F6RM09_MICAE</name>
<evidence type="ECO:0000313" key="2">
    <source>
        <dbReference type="Proteomes" id="UP000034103"/>
    </source>
</evidence>
<gene>
    <name evidence="1" type="ORF">MYAER_2469</name>
</gene>
<accession>A0A0F6RM09</accession>
<dbReference type="HOGENOM" id="CLU_3292394_0_0_3"/>
<dbReference type="AlphaFoldDB" id="A0A0F6RM09"/>
<protein>
    <submittedName>
        <fullName evidence="1">Uncharacterized protein</fullName>
    </submittedName>
</protein>
<dbReference type="EMBL" id="CP011304">
    <property type="protein sequence ID" value="AKE64813.1"/>
    <property type="molecule type" value="Genomic_DNA"/>
</dbReference>
<reference evidence="1 2" key="1">
    <citation type="journal article" date="2015" name="Genome Announc.">
        <title>Complete Genome Sequence of Microcystis aeruginosa NIES-2549, a Bloom-Forming Cyanobacterium from Lake Kasumigaura, Japan.</title>
        <authorList>
            <person name="Yamaguchi H."/>
            <person name="Suzuki S."/>
            <person name="Tanabe Y."/>
            <person name="Osana Y."/>
            <person name="Shimura Y."/>
            <person name="Ishida K."/>
            <person name="Kawachi M."/>
        </authorList>
    </citation>
    <scope>NUCLEOTIDE SEQUENCE [LARGE SCALE GENOMIC DNA]</scope>
    <source>
        <strain evidence="1 2">NIES-2549</strain>
    </source>
</reference>
<evidence type="ECO:0000313" key="1">
    <source>
        <dbReference type="EMBL" id="AKE64813.1"/>
    </source>
</evidence>
<proteinExistence type="predicted"/>
<organism evidence="1 2">
    <name type="scientific">Microcystis aeruginosa NIES-2549</name>
    <dbReference type="NCBI Taxonomy" id="1641812"/>
    <lineage>
        <taxon>Bacteria</taxon>
        <taxon>Bacillati</taxon>
        <taxon>Cyanobacteriota</taxon>
        <taxon>Cyanophyceae</taxon>
        <taxon>Oscillatoriophycideae</taxon>
        <taxon>Chroococcales</taxon>
        <taxon>Microcystaceae</taxon>
        <taxon>Microcystis</taxon>
    </lineage>
</organism>